<evidence type="ECO:0000256" key="1">
    <source>
        <dbReference type="SAM" id="Phobius"/>
    </source>
</evidence>
<keyword evidence="1" id="KW-1133">Transmembrane helix</keyword>
<keyword evidence="1" id="KW-0812">Transmembrane</keyword>
<name>A0A7W8EE12_9ACTN</name>
<keyword evidence="3" id="KW-1185">Reference proteome</keyword>
<sequence length="49" mass="5415">MNARIAAAVIQLLTVVPFLLGIYSVTFYGAAAQRPPRPRWPARTSPWSC</sequence>
<dbReference type="RefSeq" id="WP_184959074.1">
    <property type="nucleotide sequence ID" value="NZ_JACHIN010000001.1"/>
</dbReference>
<reference evidence="2 3" key="1">
    <citation type="submission" date="2020-08" db="EMBL/GenBank/DDBJ databases">
        <title>Genomic Encyclopedia of Type Strains, Phase IV (KMG-IV): sequencing the most valuable type-strain genomes for metagenomic binning, comparative biology and taxonomic classification.</title>
        <authorList>
            <person name="Goeker M."/>
        </authorList>
    </citation>
    <scope>NUCLEOTIDE SEQUENCE [LARGE SCALE GENOMIC DNA]</scope>
    <source>
        <strain evidence="2 3">DSM 45385</strain>
    </source>
</reference>
<protein>
    <submittedName>
        <fullName evidence="2">Uncharacterized protein</fullName>
    </submittedName>
</protein>
<organism evidence="2 3">
    <name type="scientific">Nonomuraea endophytica</name>
    <dbReference type="NCBI Taxonomy" id="714136"/>
    <lineage>
        <taxon>Bacteria</taxon>
        <taxon>Bacillati</taxon>
        <taxon>Actinomycetota</taxon>
        <taxon>Actinomycetes</taxon>
        <taxon>Streptosporangiales</taxon>
        <taxon>Streptosporangiaceae</taxon>
        <taxon>Nonomuraea</taxon>
    </lineage>
</organism>
<accession>A0A7W8EE12</accession>
<evidence type="ECO:0000313" key="3">
    <source>
        <dbReference type="Proteomes" id="UP000568380"/>
    </source>
</evidence>
<dbReference type="AlphaFoldDB" id="A0A7W8EE12"/>
<gene>
    <name evidence="2" type="ORF">HNR40_001399</name>
</gene>
<evidence type="ECO:0000313" key="2">
    <source>
        <dbReference type="EMBL" id="MBB5075953.1"/>
    </source>
</evidence>
<dbReference type="Proteomes" id="UP000568380">
    <property type="component" value="Unassembled WGS sequence"/>
</dbReference>
<proteinExistence type="predicted"/>
<keyword evidence="1" id="KW-0472">Membrane</keyword>
<dbReference type="EMBL" id="JACHIN010000001">
    <property type="protein sequence ID" value="MBB5075953.1"/>
    <property type="molecule type" value="Genomic_DNA"/>
</dbReference>
<feature type="transmembrane region" description="Helical" evidence="1">
    <location>
        <begin position="6"/>
        <end position="30"/>
    </location>
</feature>
<comment type="caution">
    <text evidence="2">The sequence shown here is derived from an EMBL/GenBank/DDBJ whole genome shotgun (WGS) entry which is preliminary data.</text>
</comment>